<comment type="caution">
    <text evidence="2">The sequence shown here is derived from an EMBL/GenBank/DDBJ whole genome shotgun (WGS) entry which is preliminary data.</text>
</comment>
<dbReference type="PANTHER" id="PTHR33167:SF56">
    <property type="entry name" value="EXPRESSED PROTEIN"/>
    <property type="match status" value="1"/>
</dbReference>
<reference evidence="2" key="2">
    <citation type="submission" date="2021-02" db="EMBL/GenBank/DDBJ databases">
        <authorList>
            <person name="Kimball J.A."/>
            <person name="Haas M.W."/>
            <person name="Macchietto M."/>
            <person name="Kono T."/>
            <person name="Duquette J."/>
            <person name="Shao M."/>
        </authorList>
    </citation>
    <scope>NUCLEOTIDE SEQUENCE</scope>
    <source>
        <tissue evidence="2">Fresh leaf tissue</tissue>
    </source>
</reference>
<feature type="region of interest" description="Disordered" evidence="1">
    <location>
        <begin position="78"/>
        <end position="133"/>
    </location>
</feature>
<feature type="compositionally biased region" description="Polar residues" evidence="1">
    <location>
        <begin position="110"/>
        <end position="125"/>
    </location>
</feature>
<feature type="compositionally biased region" description="Polar residues" evidence="1">
    <location>
        <begin position="88"/>
        <end position="97"/>
    </location>
</feature>
<evidence type="ECO:0000313" key="3">
    <source>
        <dbReference type="Proteomes" id="UP000729402"/>
    </source>
</evidence>
<dbReference type="EMBL" id="JAAALK010000082">
    <property type="protein sequence ID" value="KAG8083843.1"/>
    <property type="molecule type" value="Genomic_DNA"/>
</dbReference>
<reference evidence="2" key="1">
    <citation type="journal article" date="2021" name="bioRxiv">
        <title>Whole Genome Assembly and Annotation of Northern Wild Rice, Zizania palustris L., Supports a Whole Genome Duplication in the Zizania Genus.</title>
        <authorList>
            <person name="Haas M."/>
            <person name="Kono T."/>
            <person name="Macchietto M."/>
            <person name="Millas R."/>
            <person name="McGilp L."/>
            <person name="Shao M."/>
            <person name="Duquette J."/>
            <person name="Hirsch C.N."/>
            <person name="Kimball J."/>
        </authorList>
    </citation>
    <scope>NUCLEOTIDE SEQUENCE</scope>
    <source>
        <tissue evidence="2">Fresh leaf tissue</tissue>
    </source>
</reference>
<proteinExistence type="predicted"/>
<evidence type="ECO:0000313" key="2">
    <source>
        <dbReference type="EMBL" id="KAG8083843.1"/>
    </source>
</evidence>
<feature type="compositionally biased region" description="Basic and acidic residues" evidence="1">
    <location>
        <begin position="31"/>
        <end position="42"/>
    </location>
</feature>
<dbReference type="PANTHER" id="PTHR33167">
    <property type="entry name" value="TRANSCRIPTION FACTOR, PUTATIVE (DUF863)-RELATED"/>
    <property type="match status" value="1"/>
</dbReference>
<sequence length="595" mass="64992">MHRVRSAPGSPDASSNSNKRKRDSDFAEQDMDGRNSIRIKPDVVAREKCGRRYVIDLEKPATSDDVVEFVSYAGFGSQACHSGRSQDRNVSPENSSLAEAGQLCRERNASRVSPGSVGSSDTPDCQSPIKPDNTESRHLLIDLNVPQEESLNVFYAPPQVTHSVLVNSPSSHPGDFWNSSSKVYPKECGSGVGSAQESSVMVIVPSSASDSSRKVVAACSFHDSNNVPSSGDNMHAKENSHHDRTVHKLCGSSCQCFLKQPHQRFSVNFCGRNDPYLGLQKSGDNHVACQAGQPLLVVHTEFKHETSVIPNVEEKFLFDLNVPVESIEVQSTITSNSFRDKLAKNDGSEETLTNLSFSKRNSVHAETSIQQPTVGDHHMSVRKDGNTALFPVLRNYETDKIQPSDLASVNSKHLIAEIPPVDNIVCPGLRASCNGASSPQETVTGNGDEMVSIAAETLVSIFSHSYACTTDYGGSDDQTTLEDVSDEPQQHSLDSYEEIVLNAEEVRDDGESIPVIPPDKDGRPCGIKLRRGRGLRNFLREIMPGLVSLSRHEICDDMHAIGYEPRKTRSRKTFGIQGSASARGRPPKHSSTPRR</sequence>
<gene>
    <name evidence="2" type="ORF">GUJ93_ZPchr0010g10802</name>
</gene>
<feature type="compositionally biased region" description="Basic residues" evidence="1">
    <location>
        <begin position="585"/>
        <end position="595"/>
    </location>
</feature>
<dbReference type="AlphaFoldDB" id="A0A8J5THQ3"/>
<dbReference type="InterPro" id="IPR008581">
    <property type="entry name" value="DUF863_pln"/>
</dbReference>
<evidence type="ECO:0000256" key="1">
    <source>
        <dbReference type="SAM" id="MobiDB-lite"/>
    </source>
</evidence>
<protein>
    <submittedName>
        <fullName evidence="2">Uncharacterized protein</fullName>
    </submittedName>
</protein>
<accession>A0A8J5THQ3</accession>
<feature type="region of interest" description="Disordered" evidence="1">
    <location>
        <begin position="566"/>
        <end position="595"/>
    </location>
</feature>
<name>A0A8J5THQ3_ZIZPA</name>
<dbReference type="OrthoDB" id="786875at2759"/>
<organism evidence="2 3">
    <name type="scientific">Zizania palustris</name>
    <name type="common">Northern wild rice</name>
    <dbReference type="NCBI Taxonomy" id="103762"/>
    <lineage>
        <taxon>Eukaryota</taxon>
        <taxon>Viridiplantae</taxon>
        <taxon>Streptophyta</taxon>
        <taxon>Embryophyta</taxon>
        <taxon>Tracheophyta</taxon>
        <taxon>Spermatophyta</taxon>
        <taxon>Magnoliopsida</taxon>
        <taxon>Liliopsida</taxon>
        <taxon>Poales</taxon>
        <taxon>Poaceae</taxon>
        <taxon>BOP clade</taxon>
        <taxon>Oryzoideae</taxon>
        <taxon>Oryzeae</taxon>
        <taxon>Zizaniinae</taxon>
        <taxon>Zizania</taxon>
    </lineage>
</organism>
<keyword evidence="3" id="KW-1185">Reference proteome</keyword>
<feature type="region of interest" description="Disordered" evidence="1">
    <location>
        <begin position="1"/>
        <end position="42"/>
    </location>
</feature>
<dbReference type="Proteomes" id="UP000729402">
    <property type="component" value="Unassembled WGS sequence"/>
</dbReference>
<dbReference type="Pfam" id="PF05904">
    <property type="entry name" value="DUF863"/>
    <property type="match status" value="1"/>
</dbReference>